<evidence type="ECO:0000256" key="2">
    <source>
        <dbReference type="ARBA" id="ARBA00022840"/>
    </source>
</evidence>
<dbReference type="Gene3D" id="1.10.1420.10">
    <property type="match status" value="1"/>
</dbReference>
<evidence type="ECO:0000256" key="1">
    <source>
        <dbReference type="ARBA" id="ARBA00022741"/>
    </source>
</evidence>
<organism evidence="5 6">
    <name type="scientific">Paludibacter propionicigenes (strain DSM 17365 / JCM 13257 / WB4)</name>
    <dbReference type="NCBI Taxonomy" id="694427"/>
    <lineage>
        <taxon>Bacteria</taxon>
        <taxon>Pseudomonadati</taxon>
        <taxon>Bacteroidota</taxon>
        <taxon>Bacteroidia</taxon>
        <taxon>Bacteroidales</taxon>
        <taxon>Paludibacteraceae</taxon>
        <taxon>Paludibacter</taxon>
    </lineage>
</organism>
<dbReference type="InterPro" id="IPR045076">
    <property type="entry name" value="MutS"/>
</dbReference>
<protein>
    <submittedName>
        <fullName evidence="5">DNA mismatch repair protein MutS domain protein</fullName>
    </submittedName>
</protein>
<dbReference type="KEGG" id="ppn:Palpr_1006"/>
<keyword evidence="3" id="KW-0238">DNA-binding</keyword>
<feature type="domain" description="DNA mismatch repair proteins mutS family" evidence="4">
    <location>
        <begin position="273"/>
        <end position="462"/>
    </location>
</feature>
<dbReference type="SMART" id="SM00534">
    <property type="entry name" value="MUTSac"/>
    <property type="match status" value="1"/>
</dbReference>
<accession>E4T362</accession>
<dbReference type="SUPFAM" id="SSF52540">
    <property type="entry name" value="P-loop containing nucleoside triphosphate hydrolases"/>
    <property type="match status" value="1"/>
</dbReference>
<gene>
    <name evidence="5" type="ordered locus">Palpr_1006</name>
</gene>
<dbReference type="InterPro" id="IPR027417">
    <property type="entry name" value="P-loop_NTPase"/>
</dbReference>
<name>E4T362_PALPW</name>
<keyword evidence="2" id="KW-0067">ATP-binding</keyword>
<reference evidence="5 6" key="2">
    <citation type="journal article" date="2011" name="Stand. Genomic Sci.">
        <title>Complete genome sequence of Paludibacter propionicigenes type strain (WB4).</title>
        <authorList>
            <person name="Gronow S."/>
            <person name="Munk C."/>
            <person name="Lapidus A."/>
            <person name="Nolan M."/>
            <person name="Lucas S."/>
            <person name="Hammon N."/>
            <person name="Deshpande S."/>
            <person name="Cheng J.F."/>
            <person name="Tapia R."/>
            <person name="Han C."/>
            <person name="Goodwin L."/>
            <person name="Pitluck S."/>
            <person name="Liolios K."/>
            <person name="Ivanova N."/>
            <person name="Mavromatis K."/>
            <person name="Mikhailova N."/>
            <person name="Pati A."/>
            <person name="Chen A."/>
            <person name="Palaniappan K."/>
            <person name="Land M."/>
            <person name="Hauser L."/>
            <person name="Chang Y.J."/>
            <person name="Jeffries C.D."/>
            <person name="Brambilla E."/>
            <person name="Rohde M."/>
            <person name="Goker M."/>
            <person name="Detter J.C."/>
            <person name="Woyke T."/>
            <person name="Bristow J."/>
            <person name="Eisen J.A."/>
            <person name="Markowitz V."/>
            <person name="Hugenholtz P."/>
            <person name="Kyrpides N.C."/>
            <person name="Klenk H.P."/>
        </authorList>
    </citation>
    <scope>NUCLEOTIDE SEQUENCE [LARGE SCALE GENOMIC DNA]</scope>
    <source>
        <strain evidence="6">DSM 17365 / JCM 13257 / WB4</strain>
    </source>
</reference>
<dbReference type="InterPro" id="IPR000432">
    <property type="entry name" value="DNA_mismatch_repair_MutS_C"/>
</dbReference>
<dbReference type="GO" id="GO:0005829">
    <property type="term" value="C:cytosol"/>
    <property type="evidence" value="ECO:0007669"/>
    <property type="project" value="TreeGrafter"/>
</dbReference>
<dbReference type="PANTHER" id="PTHR11361">
    <property type="entry name" value="DNA MISMATCH REPAIR PROTEIN MUTS FAMILY MEMBER"/>
    <property type="match status" value="1"/>
</dbReference>
<dbReference type="STRING" id="694427.Palpr_1006"/>
<dbReference type="Proteomes" id="UP000008718">
    <property type="component" value="Chromosome"/>
</dbReference>
<dbReference type="HOGENOM" id="CLU_629554_0_0_10"/>
<evidence type="ECO:0000313" key="5">
    <source>
        <dbReference type="EMBL" id="ADQ79156.1"/>
    </source>
</evidence>
<dbReference type="SUPFAM" id="SSF48334">
    <property type="entry name" value="DNA repair protein MutS, domain III"/>
    <property type="match status" value="1"/>
</dbReference>
<dbReference type="GO" id="GO:0140664">
    <property type="term" value="F:ATP-dependent DNA damage sensor activity"/>
    <property type="evidence" value="ECO:0007669"/>
    <property type="project" value="InterPro"/>
</dbReference>
<reference key="1">
    <citation type="submission" date="2010-11" db="EMBL/GenBank/DDBJ databases">
        <title>The complete genome of Paludibacter propionicigenes DSM 17365.</title>
        <authorList>
            <consortium name="US DOE Joint Genome Institute (JGI-PGF)"/>
            <person name="Lucas S."/>
            <person name="Copeland A."/>
            <person name="Lapidus A."/>
            <person name="Bruce D."/>
            <person name="Goodwin L."/>
            <person name="Pitluck S."/>
            <person name="Kyrpides N."/>
            <person name="Mavromatis K."/>
            <person name="Ivanova N."/>
            <person name="Munk A.C."/>
            <person name="Brettin T."/>
            <person name="Detter J.C."/>
            <person name="Han C."/>
            <person name="Tapia R."/>
            <person name="Land M."/>
            <person name="Hauser L."/>
            <person name="Markowitz V."/>
            <person name="Cheng J.-F."/>
            <person name="Hugenholtz P."/>
            <person name="Woyke T."/>
            <person name="Wu D."/>
            <person name="Gronow S."/>
            <person name="Wellnitz S."/>
            <person name="Brambilla E."/>
            <person name="Klenk H.-P."/>
            <person name="Eisen J.A."/>
        </authorList>
    </citation>
    <scope>NUCLEOTIDE SEQUENCE</scope>
    <source>
        <strain>WB4</strain>
    </source>
</reference>
<dbReference type="GO" id="GO:0005524">
    <property type="term" value="F:ATP binding"/>
    <property type="evidence" value="ECO:0007669"/>
    <property type="project" value="UniProtKB-KW"/>
</dbReference>
<dbReference type="eggNOG" id="COG0249">
    <property type="taxonomic scope" value="Bacteria"/>
</dbReference>
<dbReference type="GO" id="GO:0006298">
    <property type="term" value="P:mismatch repair"/>
    <property type="evidence" value="ECO:0007669"/>
    <property type="project" value="InterPro"/>
</dbReference>
<keyword evidence="1" id="KW-0547">Nucleotide-binding</keyword>
<dbReference type="EMBL" id="CP002345">
    <property type="protein sequence ID" value="ADQ79156.1"/>
    <property type="molecule type" value="Genomic_DNA"/>
</dbReference>
<dbReference type="PANTHER" id="PTHR11361:SF99">
    <property type="entry name" value="DNA MISMATCH REPAIR PROTEIN"/>
    <property type="match status" value="1"/>
</dbReference>
<dbReference type="Pfam" id="PF00488">
    <property type="entry name" value="MutS_V"/>
    <property type="match status" value="1"/>
</dbReference>
<dbReference type="Gene3D" id="3.40.50.300">
    <property type="entry name" value="P-loop containing nucleotide triphosphate hydrolases"/>
    <property type="match status" value="1"/>
</dbReference>
<evidence type="ECO:0000259" key="4">
    <source>
        <dbReference type="SMART" id="SM00534"/>
    </source>
</evidence>
<proteinExistence type="predicted"/>
<dbReference type="GO" id="GO:0030983">
    <property type="term" value="F:mismatched DNA binding"/>
    <property type="evidence" value="ECO:0007669"/>
    <property type="project" value="InterPro"/>
</dbReference>
<evidence type="ECO:0000313" key="6">
    <source>
        <dbReference type="Proteomes" id="UP000008718"/>
    </source>
</evidence>
<keyword evidence="6" id="KW-1185">Reference proteome</keyword>
<evidence type="ECO:0000256" key="3">
    <source>
        <dbReference type="ARBA" id="ARBA00023125"/>
    </source>
</evidence>
<dbReference type="AlphaFoldDB" id="E4T362"/>
<sequence>MNVYRLGAEWDIKKIKMRFDTDRQTLSDLNIFPQERGIKSVFDYYNKTQTKGGKDLLLSIMREPLNDLTEINSRIYSIKFLHDNDLYCVLERKDIDAIEYYLKLDKSVLKNHIIDSIYDYYSNRVKPTNEYYLISRGINCLYKHVRNLIDFFENDDIPEFPGFLAEFKSEVDRIKYHPDFNSFINKDRKKLNLRQINRFDHLIRKSEKETIVKVLEFTYMFDSYISLACVAKEQKLGFPTLIETSNPKIKIEGFFHPLIENPVKNDINFSKDENLCFVSGANMAGKSTFLKSIGLCVYLSHIGFPVPARTMLTPLFHGLYTTINISDNINKGYSHYYSEVKRVKDITLLIKERKRVFVIFDELFRGTNVKDAFDATLMITRGFSRIKNSIFLISTHIVEVGKELEKSDSICFKCFESKLHREKPVYNYILKDGLSSERLGLTIMKNEGILEMIDEIAENENK</sequence>
<dbReference type="InterPro" id="IPR036187">
    <property type="entry name" value="DNA_mismatch_repair_MutS_sf"/>
</dbReference>